<dbReference type="EMBL" id="LAQL01000003">
    <property type="protein sequence ID" value="KLN61775.1"/>
    <property type="molecule type" value="Genomic_DNA"/>
</dbReference>
<organism evidence="2 3">
    <name type="scientific">Kiloniella spongiae</name>
    <dbReference type="NCBI Taxonomy" id="1489064"/>
    <lineage>
        <taxon>Bacteria</taxon>
        <taxon>Pseudomonadati</taxon>
        <taxon>Pseudomonadota</taxon>
        <taxon>Alphaproteobacteria</taxon>
        <taxon>Rhodospirillales</taxon>
        <taxon>Kiloniellaceae</taxon>
        <taxon>Kiloniella</taxon>
    </lineage>
</organism>
<dbReference type="RefSeq" id="WP_047763112.1">
    <property type="nucleotide sequence ID" value="NZ_LAQL01000003.1"/>
</dbReference>
<dbReference type="OrthoDB" id="7709010at2"/>
<dbReference type="AlphaFoldDB" id="A0A0H2MYG2"/>
<evidence type="ECO:0000313" key="2">
    <source>
        <dbReference type="EMBL" id="KLN61775.1"/>
    </source>
</evidence>
<protein>
    <submittedName>
        <fullName evidence="2">Uncharacterized protein</fullName>
    </submittedName>
</protein>
<dbReference type="STRING" id="1489064.WH96_05635"/>
<sequence>MKWIMALFALSGILLSGQTAMAEETALNTAQIKELLVGKTVEGIHFGSHTRQYFSKSGLTLWIKNGDAEPSEARYKVENDKYCSSWTGLWAEPEWGCFSIHHDKDQGLYYYISDDFRAPFIIGKTFSLDAN</sequence>
<keyword evidence="3" id="KW-1185">Reference proteome</keyword>
<reference evidence="2 3" key="1">
    <citation type="submission" date="2015-03" db="EMBL/GenBank/DDBJ databases">
        <title>Genome Sequence of Kiloniella spongiae MEBiC09566, isolated from a marine sponge.</title>
        <authorList>
            <person name="Shao Z."/>
            <person name="Wang L."/>
            <person name="Li X."/>
        </authorList>
    </citation>
    <scope>NUCLEOTIDE SEQUENCE [LARGE SCALE GENOMIC DNA]</scope>
    <source>
        <strain evidence="2 3">MEBiC09566</strain>
    </source>
</reference>
<feature type="chain" id="PRO_5002597223" evidence="1">
    <location>
        <begin position="23"/>
        <end position="131"/>
    </location>
</feature>
<name>A0A0H2MYG2_9PROT</name>
<gene>
    <name evidence="2" type="ORF">WH96_05635</name>
</gene>
<accession>A0A0H2MYG2</accession>
<feature type="signal peptide" evidence="1">
    <location>
        <begin position="1"/>
        <end position="22"/>
    </location>
</feature>
<evidence type="ECO:0000313" key="3">
    <source>
        <dbReference type="Proteomes" id="UP000035444"/>
    </source>
</evidence>
<dbReference type="Proteomes" id="UP000035444">
    <property type="component" value="Unassembled WGS sequence"/>
</dbReference>
<proteinExistence type="predicted"/>
<comment type="caution">
    <text evidence="2">The sequence shown here is derived from an EMBL/GenBank/DDBJ whole genome shotgun (WGS) entry which is preliminary data.</text>
</comment>
<evidence type="ECO:0000256" key="1">
    <source>
        <dbReference type="SAM" id="SignalP"/>
    </source>
</evidence>
<keyword evidence="1" id="KW-0732">Signal</keyword>